<dbReference type="SMART" id="SM00382">
    <property type="entry name" value="AAA"/>
    <property type="match status" value="1"/>
</dbReference>
<feature type="domain" description="ABC transporter" evidence="10">
    <location>
        <begin position="76"/>
        <end position="322"/>
    </location>
</feature>
<evidence type="ECO:0000259" key="10">
    <source>
        <dbReference type="PROSITE" id="PS50893"/>
    </source>
</evidence>
<evidence type="ECO:0000256" key="6">
    <source>
        <dbReference type="ARBA" id="ARBA00022989"/>
    </source>
</evidence>
<keyword evidence="6 9" id="KW-1133">Transmembrane helix</keyword>
<dbReference type="Proteomes" id="UP000187203">
    <property type="component" value="Unassembled WGS sequence"/>
</dbReference>
<feature type="region of interest" description="Disordered" evidence="8">
    <location>
        <begin position="737"/>
        <end position="756"/>
    </location>
</feature>
<reference evidence="12" key="1">
    <citation type="submission" date="2013-09" db="EMBL/GenBank/DDBJ databases">
        <title>Corchorus olitorius genome sequencing.</title>
        <authorList>
            <person name="Alam M."/>
            <person name="Haque M.S."/>
            <person name="Islam M.S."/>
            <person name="Emdad E.M."/>
            <person name="Islam M.M."/>
            <person name="Ahmed B."/>
            <person name="Halim A."/>
            <person name="Hossen Q.M.M."/>
            <person name="Hossain M.Z."/>
            <person name="Ahmed R."/>
            <person name="Khan M.M."/>
            <person name="Islam R."/>
            <person name="Rashid M.M."/>
            <person name="Khan S.A."/>
            <person name="Rahman M.S."/>
            <person name="Alam M."/>
            <person name="Yahiya A.S."/>
            <person name="Khan M.S."/>
            <person name="Azam M.S."/>
            <person name="Haque T."/>
            <person name="Lashkar M.Z.H."/>
            <person name="Akhand A.I."/>
            <person name="Morshed G."/>
            <person name="Roy S."/>
            <person name="Uddin K.S."/>
            <person name="Rabeya T."/>
            <person name="Hossain A.S."/>
            <person name="Chowdhury A."/>
            <person name="Snigdha A.R."/>
            <person name="Mortoza M.S."/>
            <person name="Matin S.A."/>
            <person name="Hoque S.M.E."/>
            <person name="Islam M.K."/>
            <person name="Roy D.K."/>
            <person name="Haider R."/>
            <person name="Moosa M.M."/>
            <person name="Elias S.M."/>
            <person name="Hasan A.M."/>
            <person name="Jahan S."/>
            <person name="Shafiuddin M."/>
            <person name="Mahmood N."/>
            <person name="Shommy N.S."/>
        </authorList>
    </citation>
    <scope>NUCLEOTIDE SEQUENCE [LARGE SCALE GENOMIC DNA]</scope>
    <source>
        <strain evidence="12">cv. O-4</strain>
    </source>
</reference>
<dbReference type="CDD" id="cd03213">
    <property type="entry name" value="ABCG_EPDR"/>
    <property type="match status" value="1"/>
</dbReference>
<feature type="compositionally biased region" description="Acidic residues" evidence="8">
    <location>
        <begin position="46"/>
        <end position="56"/>
    </location>
</feature>
<evidence type="ECO:0000256" key="7">
    <source>
        <dbReference type="ARBA" id="ARBA00023136"/>
    </source>
</evidence>
<keyword evidence="3 9" id="KW-0812">Transmembrane</keyword>
<keyword evidence="5" id="KW-0067">ATP-binding</keyword>
<dbReference type="Pfam" id="PF19055">
    <property type="entry name" value="ABC2_membrane_7"/>
    <property type="match status" value="1"/>
</dbReference>
<comment type="caution">
    <text evidence="11">The sequence shown here is derived from an EMBL/GenBank/DDBJ whole genome shotgun (WGS) entry which is preliminary data.</text>
</comment>
<feature type="transmembrane region" description="Helical" evidence="9">
    <location>
        <begin position="493"/>
        <end position="517"/>
    </location>
</feature>
<dbReference type="GO" id="GO:0016020">
    <property type="term" value="C:membrane"/>
    <property type="evidence" value="ECO:0007669"/>
    <property type="project" value="UniProtKB-SubCell"/>
</dbReference>
<dbReference type="PROSITE" id="PS00211">
    <property type="entry name" value="ABC_TRANSPORTER_1"/>
    <property type="match status" value="1"/>
</dbReference>
<gene>
    <name evidence="11" type="ORF">COLO4_20458</name>
</gene>
<feature type="transmembrane region" description="Helical" evidence="9">
    <location>
        <begin position="559"/>
        <end position="579"/>
    </location>
</feature>
<dbReference type="PROSITE" id="PS50893">
    <property type="entry name" value="ABC_TRANSPORTER_2"/>
    <property type="match status" value="1"/>
</dbReference>
<dbReference type="Pfam" id="PF01061">
    <property type="entry name" value="ABC2_membrane"/>
    <property type="match status" value="1"/>
</dbReference>
<keyword evidence="2" id="KW-0813">Transport</keyword>
<dbReference type="InterPro" id="IPR013525">
    <property type="entry name" value="ABC2_TM"/>
</dbReference>
<dbReference type="Gene3D" id="3.40.50.300">
    <property type="entry name" value="P-loop containing nucleotide triphosphate hydrolases"/>
    <property type="match status" value="1"/>
</dbReference>
<feature type="transmembrane region" description="Helical" evidence="9">
    <location>
        <begin position="529"/>
        <end position="553"/>
    </location>
</feature>
<feature type="region of interest" description="Disordered" evidence="8">
    <location>
        <begin position="43"/>
        <end position="68"/>
    </location>
</feature>
<dbReference type="Pfam" id="PF00005">
    <property type="entry name" value="ABC_tran"/>
    <property type="match status" value="1"/>
</dbReference>
<dbReference type="InterPro" id="IPR017871">
    <property type="entry name" value="ABC_transporter-like_CS"/>
</dbReference>
<dbReference type="STRING" id="93759.A0A1R3IZV2"/>
<feature type="region of interest" description="Disordered" evidence="8">
    <location>
        <begin position="685"/>
        <end position="705"/>
    </location>
</feature>
<evidence type="ECO:0000256" key="4">
    <source>
        <dbReference type="ARBA" id="ARBA00022741"/>
    </source>
</evidence>
<evidence type="ECO:0000256" key="3">
    <source>
        <dbReference type="ARBA" id="ARBA00022692"/>
    </source>
</evidence>
<keyword evidence="12" id="KW-1185">Reference proteome</keyword>
<evidence type="ECO:0000313" key="11">
    <source>
        <dbReference type="EMBL" id="OMO88104.1"/>
    </source>
</evidence>
<proteinExistence type="predicted"/>
<dbReference type="EMBL" id="AWUE01017167">
    <property type="protein sequence ID" value="OMO88104.1"/>
    <property type="molecule type" value="Genomic_DNA"/>
</dbReference>
<dbReference type="InterPro" id="IPR043926">
    <property type="entry name" value="ABCG_dom"/>
</dbReference>
<dbReference type="InterPro" id="IPR003593">
    <property type="entry name" value="AAA+_ATPase"/>
</dbReference>
<dbReference type="InterPro" id="IPR027417">
    <property type="entry name" value="P-loop_NTPase"/>
</dbReference>
<evidence type="ECO:0000256" key="5">
    <source>
        <dbReference type="ARBA" id="ARBA00022840"/>
    </source>
</evidence>
<organism evidence="11 12">
    <name type="scientific">Corchorus olitorius</name>
    <dbReference type="NCBI Taxonomy" id="93759"/>
    <lineage>
        <taxon>Eukaryota</taxon>
        <taxon>Viridiplantae</taxon>
        <taxon>Streptophyta</taxon>
        <taxon>Embryophyta</taxon>
        <taxon>Tracheophyta</taxon>
        <taxon>Spermatophyta</taxon>
        <taxon>Magnoliopsida</taxon>
        <taxon>eudicotyledons</taxon>
        <taxon>Gunneridae</taxon>
        <taxon>Pentapetalae</taxon>
        <taxon>rosids</taxon>
        <taxon>malvids</taxon>
        <taxon>Malvales</taxon>
        <taxon>Malvaceae</taxon>
        <taxon>Grewioideae</taxon>
        <taxon>Apeibeae</taxon>
        <taxon>Corchorus</taxon>
    </lineage>
</organism>
<dbReference type="FunFam" id="3.40.50.300:FF:000903">
    <property type="entry name" value="ABC transporter G family member 7"/>
    <property type="match status" value="1"/>
</dbReference>
<dbReference type="AlphaFoldDB" id="A0A1R3IZV2"/>
<dbReference type="SUPFAM" id="SSF52540">
    <property type="entry name" value="P-loop containing nucleoside triphosphate hydrolases"/>
    <property type="match status" value="1"/>
</dbReference>
<dbReference type="OrthoDB" id="66620at2759"/>
<keyword evidence="4" id="KW-0547">Nucleotide-binding</keyword>
<dbReference type="GO" id="GO:0016887">
    <property type="term" value="F:ATP hydrolysis activity"/>
    <property type="evidence" value="ECO:0007669"/>
    <property type="project" value="InterPro"/>
</dbReference>
<feature type="transmembrane region" description="Helical" evidence="9">
    <location>
        <begin position="851"/>
        <end position="878"/>
    </location>
</feature>
<dbReference type="PANTHER" id="PTHR48041:SF41">
    <property type="entry name" value="ABC TRANSPORTER G FAMILY"/>
    <property type="match status" value="1"/>
</dbReference>
<name>A0A1R3IZV2_9ROSI</name>
<keyword evidence="7 9" id="KW-0472">Membrane</keyword>
<dbReference type="PANTHER" id="PTHR48041">
    <property type="entry name" value="ABC TRANSPORTER G FAMILY MEMBER 28"/>
    <property type="match status" value="1"/>
</dbReference>
<dbReference type="InterPro" id="IPR050352">
    <property type="entry name" value="ABCG_transporters"/>
</dbReference>
<feature type="compositionally biased region" description="Pro residues" evidence="8">
    <location>
        <begin position="746"/>
        <end position="755"/>
    </location>
</feature>
<evidence type="ECO:0000313" key="12">
    <source>
        <dbReference type="Proteomes" id="UP000187203"/>
    </source>
</evidence>
<accession>A0A1R3IZV2</accession>
<dbReference type="InterPro" id="IPR003439">
    <property type="entry name" value="ABC_transporter-like_ATP-bd"/>
</dbReference>
<sequence length="881" mass="96736">MVVFGAKKVGHVVSSIGGNGMGQMLAAMAAALLVRLFTGPGPALVPEDETDEENDDSSVNGDDAPPSAGKVFPVTITWRNITCSLSDKHSKAVRFLLNNVSGEAKPGRLLAIMGPSGSGKTTLLNVLAGQIMASPRLHLSGLLEVNGKPSSNKAYKFAYVRQEDLFFSQLTVRETLSLAAELQLPEISSVEERDKYVNSLLFKLGLVNCADSTVGDAKVRGISGGEKKRLSVACELIASPSVIFADEPTTGLDAFQAEKVMETLRQLAQDGHTVICSIHQPRGSVYDKFDDIVLLAEGALVYAGPAHDEPLQYFSRFGYQCPDHANPAEFLADLISIDYSSADSVYSSQKRIDGLVEAFSAQSSAVLYATALTGKSGPRHGMKLSKKTVAKKKGGWWRQFWLLLKRAWMQASRDGPTNKVRARMSIASALIFGSVFWRMGRSQTSIQDRMGLLQVAAINTAMAALTKTVGVFPKERAIVDRERAKGSYPLGPYLLSKLIAEIPVGAAFPLIFGTVLYPMARLHPTLSRFGKFCGIVTAESFAASAMGLTVGAMVPTTEAAMAVGPSLMTVFIVFGGYYVNADNTPIIFRWIPRASLIRWAFQGLCINEFTGLKFDHQHSFDIQTGEQALERLSFGGSHIRDTVIAQSRILLFWYCTTYLLLEKNKPKYQQLEAPAVAQTPQVELEPLETEQPPSPKQVEQNQQVESPSLDQIRPFILEVGSGWFRLRLDPLLHGSPNKEQVTIPSSAPPALPPRRPFSGDLMRRKKGAKRQSIIQISASKRDHDFSGKLVDENMVVLRKRIHEMNMLEKNYEAPQHWMEWEKKYKKENYDVDVCEAVGFLQSKLMETRPGVALGMGALLLFSVSSSSAMVLFHLMAMIKGF</sequence>
<evidence type="ECO:0000256" key="9">
    <source>
        <dbReference type="SAM" id="Phobius"/>
    </source>
</evidence>
<dbReference type="GO" id="GO:0140359">
    <property type="term" value="F:ABC-type transporter activity"/>
    <property type="evidence" value="ECO:0007669"/>
    <property type="project" value="InterPro"/>
</dbReference>
<protein>
    <submittedName>
        <fullName evidence="11">ABC transporter-like protein</fullName>
    </submittedName>
</protein>
<evidence type="ECO:0000256" key="1">
    <source>
        <dbReference type="ARBA" id="ARBA00004141"/>
    </source>
</evidence>
<comment type="subcellular location">
    <subcellularLocation>
        <location evidence="1">Membrane</location>
        <topology evidence="1">Multi-pass membrane protein</topology>
    </subcellularLocation>
</comment>
<dbReference type="GO" id="GO:0005524">
    <property type="term" value="F:ATP binding"/>
    <property type="evidence" value="ECO:0007669"/>
    <property type="project" value="UniProtKB-KW"/>
</dbReference>
<evidence type="ECO:0000256" key="8">
    <source>
        <dbReference type="SAM" id="MobiDB-lite"/>
    </source>
</evidence>
<evidence type="ECO:0000256" key="2">
    <source>
        <dbReference type="ARBA" id="ARBA00022448"/>
    </source>
</evidence>